<dbReference type="RefSeq" id="WP_380004488.1">
    <property type="nucleotide sequence ID" value="NZ_JBHLYR010000005.1"/>
</dbReference>
<reference evidence="1 2" key="1">
    <citation type="submission" date="2024-09" db="EMBL/GenBank/DDBJ databases">
        <authorList>
            <person name="Sun Q."/>
            <person name="Mori K."/>
        </authorList>
    </citation>
    <scope>NUCLEOTIDE SEQUENCE [LARGE SCALE GENOMIC DNA]</scope>
    <source>
        <strain evidence="1 2">JCM 13503</strain>
    </source>
</reference>
<dbReference type="Proteomes" id="UP001589733">
    <property type="component" value="Unassembled WGS sequence"/>
</dbReference>
<proteinExistence type="predicted"/>
<evidence type="ECO:0000313" key="2">
    <source>
        <dbReference type="Proteomes" id="UP001589733"/>
    </source>
</evidence>
<keyword evidence="2" id="KW-1185">Reference proteome</keyword>
<organism evidence="1 2">
    <name type="scientific">Deinococcus oregonensis</name>
    <dbReference type="NCBI Taxonomy" id="1805970"/>
    <lineage>
        <taxon>Bacteria</taxon>
        <taxon>Thermotogati</taxon>
        <taxon>Deinococcota</taxon>
        <taxon>Deinococci</taxon>
        <taxon>Deinococcales</taxon>
        <taxon>Deinococcaceae</taxon>
        <taxon>Deinococcus</taxon>
    </lineage>
</organism>
<protein>
    <submittedName>
        <fullName evidence="1">Uncharacterized protein</fullName>
    </submittedName>
</protein>
<sequence>MPSEFPFRETPEELAARLEFLRLWNLQLDARRLQLLSHDLEQKVIVAEQYWRRKQAGKEAVFR</sequence>
<evidence type="ECO:0000313" key="1">
    <source>
        <dbReference type="EMBL" id="MFB9990505.1"/>
    </source>
</evidence>
<gene>
    <name evidence="1" type="ORF">ACFFLM_00685</name>
</gene>
<accession>A0ABV6ASV4</accession>
<comment type="caution">
    <text evidence="1">The sequence shown here is derived from an EMBL/GenBank/DDBJ whole genome shotgun (WGS) entry which is preliminary data.</text>
</comment>
<name>A0ABV6ASV4_9DEIO</name>
<dbReference type="EMBL" id="JBHLYR010000005">
    <property type="protein sequence ID" value="MFB9990505.1"/>
    <property type="molecule type" value="Genomic_DNA"/>
</dbReference>